<feature type="transmembrane region" description="Helical" evidence="2">
    <location>
        <begin position="12"/>
        <end position="31"/>
    </location>
</feature>
<feature type="compositionally biased region" description="Polar residues" evidence="1">
    <location>
        <begin position="102"/>
        <end position="112"/>
    </location>
</feature>
<keyword evidence="2" id="KW-1133">Transmembrane helix</keyword>
<feature type="compositionally biased region" description="Basic and acidic residues" evidence="1">
    <location>
        <begin position="113"/>
        <end position="127"/>
    </location>
</feature>
<feature type="non-terminal residue" evidence="3">
    <location>
        <position position="156"/>
    </location>
</feature>
<name>A0A381L461_BLUGR</name>
<evidence type="ECO:0000256" key="1">
    <source>
        <dbReference type="SAM" id="MobiDB-lite"/>
    </source>
</evidence>
<organism evidence="3">
    <name type="scientific">Blumeria graminis f. sp. tritici 96224</name>
    <dbReference type="NCBI Taxonomy" id="1268274"/>
    <lineage>
        <taxon>Eukaryota</taxon>
        <taxon>Fungi</taxon>
        <taxon>Dikarya</taxon>
        <taxon>Ascomycota</taxon>
        <taxon>Pezizomycotina</taxon>
        <taxon>Leotiomycetes</taxon>
        <taxon>Erysiphales</taxon>
        <taxon>Erysiphaceae</taxon>
        <taxon>Blumeria</taxon>
    </lineage>
</organism>
<dbReference type="EMBL" id="UIGY01000028">
    <property type="protein sequence ID" value="SUZ08714.1"/>
    <property type="molecule type" value="Genomic_DNA"/>
</dbReference>
<gene>
    <name evidence="3" type="ORF">BGT96224V2_LOCUS1940</name>
</gene>
<dbReference type="OrthoDB" id="5367275at2759"/>
<reference evidence="3" key="1">
    <citation type="submission" date="2018-07" db="EMBL/GenBank/DDBJ databases">
        <authorList>
            <person name="Quirk P.G."/>
            <person name="Krulwich T.A."/>
        </authorList>
    </citation>
    <scope>NUCLEOTIDE SEQUENCE</scope>
    <source>
        <strain evidence="3">96224</strain>
    </source>
</reference>
<keyword evidence="2" id="KW-0472">Membrane</keyword>
<evidence type="ECO:0000256" key="2">
    <source>
        <dbReference type="SAM" id="Phobius"/>
    </source>
</evidence>
<protein>
    <submittedName>
        <fullName evidence="3">BgtA-21348</fullName>
    </submittedName>
</protein>
<accession>A0A381L461</accession>
<evidence type="ECO:0000313" key="3">
    <source>
        <dbReference type="EMBL" id="SUZ08714.1"/>
    </source>
</evidence>
<proteinExistence type="predicted"/>
<sequence>MLLTSTQVSVTISTVVAILFTFALFLSGYVLQQRTLRDIRAIIRPDLARAQAHSDYGLPIFWGRKDAEHGRSAWEARGVVDAILDDIINDGTHEGEIEGQWNGKTSRITKISPSERRKEVDTSDQKTVKASSQSTLSLSRAERRKLIKSQILAAGE</sequence>
<feature type="region of interest" description="Disordered" evidence="1">
    <location>
        <begin position="95"/>
        <end position="136"/>
    </location>
</feature>
<dbReference type="AlphaFoldDB" id="A0A381L461"/>
<keyword evidence="2" id="KW-0812">Transmembrane</keyword>